<protein>
    <submittedName>
        <fullName evidence="1">(northern house mosquito) hypothetical protein</fullName>
    </submittedName>
</protein>
<reference evidence="1" key="1">
    <citation type="submission" date="2021-05" db="EMBL/GenBank/DDBJ databases">
        <authorList>
            <person name="Alioto T."/>
            <person name="Alioto T."/>
            <person name="Gomez Garrido J."/>
        </authorList>
    </citation>
    <scope>NUCLEOTIDE SEQUENCE</scope>
</reference>
<sequence>MLLKLVIHSSFAATSFVNKQNYTQLTSRDALFFASSSSSSSSLFWVVSFSFLRCLILLRACRRDKERGSDRAWEVRFTCPVLPAGRSYPWNRRGIGCCCWSR</sequence>
<evidence type="ECO:0000313" key="1">
    <source>
        <dbReference type="EMBL" id="CAG6488397.1"/>
    </source>
</evidence>
<accession>A0A8D8FX48</accession>
<dbReference type="EMBL" id="HBUE01109935">
    <property type="protein sequence ID" value="CAG6488397.1"/>
    <property type="molecule type" value="Transcribed_RNA"/>
</dbReference>
<name>A0A8D8FX48_CULPI</name>
<proteinExistence type="predicted"/>
<organism evidence="1">
    <name type="scientific">Culex pipiens</name>
    <name type="common">House mosquito</name>
    <dbReference type="NCBI Taxonomy" id="7175"/>
    <lineage>
        <taxon>Eukaryota</taxon>
        <taxon>Metazoa</taxon>
        <taxon>Ecdysozoa</taxon>
        <taxon>Arthropoda</taxon>
        <taxon>Hexapoda</taxon>
        <taxon>Insecta</taxon>
        <taxon>Pterygota</taxon>
        <taxon>Neoptera</taxon>
        <taxon>Endopterygota</taxon>
        <taxon>Diptera</taxon>
        <taxon>Nematocera</taxon>
        <taxon>Culicoidea</taxon>
        <taxon>Culicidae</taxon>
        <taxon>Culicinae</taxon>
        <taxon>Culicini</taxon>
        <taxon>Culex</taxon>
        <taxon>Culex</taxon>
    </lineage>
</organism>
<dbReference type="AlphaFoldDB" id="A0A8D8FX48"/>